<organism evidence="1 2">
    <name type="scientific">Belliella filtrata</name>
    <dbReference type="NCBI Taxonomy" id="2923435"/>
    <lineage>
        <taxon>Bacteria</taxon>
        <taxon>Pseudomonadati</taxon>
        <taxon>Bacteroidota</taxon>
        <taxon>Cytophagia</taxon>
        <taxon>Cytophagales</taxon>
        <taxon>Cyclobacteriaceae</taxon>
        <taxon>Belliella</taxon>
    </lineage>
</organism>
<comment type="caution">
    <text evidence="1">The sequence shown here is derived from an EMBL/GenBank/DDBJ whole genome shotgun (WGS) entry which is preliminary data.</text>
</comment>
<keyword evidence="2" id="KW-1185">Reference proteome</keyword>
<protein>
    <submittedName>
        <fullName evidence="1">Uncharacterized protein</fullName>
    </submittedName>
</protein>
<dbReference type="EMBL" id="JAKZGP010000013">
    <property type="protein sequence ID" value="MCH7409166.1"/>
    <property type="molecule type" value="Genomic_DNA"/>
</dbReference>
<name>A0ABS9UYB4_9BACT</name>
<dbReference type="RefSeq" id="WP_241347518.1">
    <property type="nucleotide sequence ID" value="NZ_JAKZGP010000013.1"/>
</dbReference>
<proteinExistence type="predicted"/>
<gene>
    <name evidence="1" type="ORF">MM239_07165</name>
</gene>
<evidence type="ECO:0000313" key="2">
    <source>
        <dbReference type="Proteomes" id="UP001165489"/>
    </source>
</evidence>
<dbReference type="Proteomes" id="UP001165489">
    <property type="component" value="Unassembled WGS sequence"/>
</dbReference>
<accession>A0ABS9UYB4</accession>
<sequence length="83" mass="9766">MTTKEFDLLDELYFVQHYNYLKDALDWEDDVLLSTLQSLYDQGYIKCLASPDEEVFNDVDLPNQGVDYYYLATKKGLMDHNTI</sequence>
<evidence type="ECO:0000313" key="1">
    <source>
        <dbReference type="EMBL" id="MCH7409166.1"/>
    </source>
</evidence>
<reference evidence="1" key="1">
    <citation type="submission" date="2022-03" db="EMBL/GenBank/DDBJ databases">
        <title>De novo assembled genomes of Belliella spp. (Cyclobacteriaceae) strains.</title>
        <authorList>
            <person name="Szabo A."/>
            <person name="Korponai K."/>
            <person name="Felfoldi T."/>
        </authorList>
    </citation>
    <scope>NUCLEOTIDE SEQUENCE</scope>
    <source>
        <strain evidence="1">DSM 111904</strain>
    </source>
</reference>